<organism evidence="1 2">
    <name type="scientific">Physcomitrium patens</name>
    <name type="common">Spreading-leaved earth moss</name>
    <name type="synonym">Physcomitrella patens</name>
    <dbReference type="NCBI Taxonomy" id="3218"/>
    <lineage>
        <taxon>Eukaryota</taxon>
        <taxon>Viridiplantae</taxon>
        <taxon>Streptophyta</taxon>
        <taxon>Embryophyta</taxon>
        <taxon>Bryophyta</taxon>
        <taxon>Bryophytina</taxon>
        <taxon>Bryopsida</taxon>
        <taxon>Funariidae</taxon>
        <taxon>Funariales</taxon>
        <taxon>Funariaceae</taxon>
        <taxon>Physcomitrium</taxon>
    </lineage>
</organism>
<dbReference type="Gramene" id="Pp3c1_2510V3.2">
    <property type="protein sequence ID" value="PAC:32969926.CDS.1"/>
    <property type="gene ID" value="Pp3c1_2510"/>
</dbReference>
<evidence type="ECO:0000313" key="1">
    <source>
        <dbReference type="EnsemblPlants" id="PAC:32969926.CDS.1"/>
    </source>
</evidence>
<reference evidence="1 2" key="1">
    <citation type="journal article" date="2008" name="Science">
        <title>The Physcomitrella genome reveals evolutionary insights into the conquest of land by plants.</title>
        <authorList>
            <person name="Rensing S."/>
            <person name="Lang D."/>
            <person name="Zimmer A."/>
            <person name="Terry A."/>
            <person name="Salamov A."/>
            <person name="Shapiro H."/>
            <person name="Nishiyama T."/>
            <person name="Perroud P.-F."/>
            <person name="Lindquist E."/>
            <person name="Kamisugi Y."/>
            <person name="Tanahashi T."/>
            <person name="Sakakibara K."/>
            <person name="Fujita T."/>
            <person name="Oishi K."/>
            <person name="Shin-I T."/>
            <person name="Kuroki Y."/>
            <person name="Toyoda A."/>
            <person name="Suzuki Y."/>
            <person name="Hashimoto A."/>
            <person name="Yamaguchi K."/>
            <person name="Sugano A."/>
            <person name="Kohara Y."/>
            <person name="Fujiyama A."/>
            <person name="Anterola A."/>
            <person name="Aoki S."/>
            <person name="Ashton N."/>
            <person name="Barbazuk W.B."/>
            <person name="Barker E."/>
            <person name="Bennetzen J."/>
            <person name="Bezanilla M."/>
            <person name="Blankenship R."/>
            <person name="Cho S.H."/>
            <person name="Dutcher S."/>
            <person name="Estelle M."/>
            <person name="Fawcett J.A."/>
            <person name="Gundlach H."/>
            <person name="Hanada K."/>
            <person name="Heyl A."/>
            <person name="Hicks K.A."/>
            <person name="Hugh J."/>
            <person name="Lohr M."/>
            <person name="Mayer K."/>
            <person name="Melkozernov A."/>
            <person name="Murata T."/>
            <person name="Nelson D."/>
            <person name="Pils B."/>
            <person name="Prigge M."/>
            <person name="Reiss B."/>
            <person name="Renner T."/>
            <person name="Rombauts S."/>
            <person name="Rushton P."/>
            <person name="Sanderfoot A."/>
            <person name="Schween G."/>
            <person name="Shiu S.-H."/>
            <person name="Stueber K."/>
            <person name="Theodoulou F.L."/>
            <person name="Tu H."/>
            <person name="Van de Peer Y."/>
            <person name="Verrier P.J."/>
            <person name="Waters E."/>
            <person name="Wood A."/>
            <person name="Yang L."/>
            <person name="Cove D."/>
            <person name="Cuming A."/>
            <person name="Hasebe M."/>
            <person name="Lucas S."/>
            <person name="Mishler D.B."/>
            <person name="Reski R."/>
            <person name="Grigoriev I."/>
            <person name="Quatrano R.S."/>
            <person name="Boore J.L."/>
        </authorList>
    </citation>
    <scope>NUCLEOTIDE SEQUENCE [LARGE SCALE GENOMIC DNA]</scope>
    <source>
        <strain evidence="1 2">cv. Gransden 2004</strain>
    </source>
</reference>
<dbReference type="AlphaFoldDB" id="A0A7I3ZYF7"/>
<sequence>MNSKIWREFRHCEMVFVELRNVEDVCDSPKTWFFLILRCEAYQLAEPKLRGRPSSMLCNVRDQIRSVLYK</sequence>
<evidence type="ECO:0000313" key="2">
    <source>
        <dbReference type="Proteomes" id="UP000006727"/>
    </source>
</evidence>
<reference evidence="1" key="3">
    <citation type="submission" date="2020-12" db="UniProtKB">
        <authorList>
            <consortium name="EnsemblPlants"/>
        </authorList>
    </citation>
    <scope>IDENTIFICATION</scope>
</reference>
<reference evidence="1 2" key="2">
    <citation type="journal article" date="2018" name="Plant J.">
        <title>The Physcomitrella patens chromosome-scale assembly reveals moss genome structure and evolution.</title>
        <authorList>
            <person name="Lang D."/>
            <person name="Ullrich K.K."/>
            <person name="Murat F."/>
            <person name="Fuchs J."/>
            <person name="Jenkins J."/>
            <person name="Haas F.B."/>
            <person name="Piednoel M."/>
            <person name="Gundlach H."/>
            <person name="Van Bel M."/>
            <person name="Meyberg R."/>
            <person name="Vives C."/>
            <person name="Morata J."/>
            <person name="Symeonidi A."/>
            <person name="Hiss M."/>
            <person name="Muchero W."/>
            <person name="Kamisugi Y."/>
            <person name="Saleh O."/>
            <person name="Blanc G."/>
            <person name="Decker E.L."/>
            <person name="van Gessel N."/>
            <person name="Grimwood J."/>
            <person name="Hayes R.D."/>
            <person name="Graham S.W."/>
            <person name="Gunter L.E."/>
            <person name="McDaniel S.F."/>
            <person name="Hoernstein S.N.W."/>
            <person name="Larsson A."/>
            <person name="Li F.W."/>
            <person name="Perroud P.F."/>
            <person name="Phillips J."/>
            <person name="Ranjan P."/>
            <person name="Rokshar D.S."/>
            <person name="Rothfels C.J."/>
            <person name="Schneider L."/>
            <person name="Shu S."/>
            <person name="Stevenson D.W."/>
            <person name="Thummler F."/>
            <person name="Tillich M."/>
            <person name="Villarreal Aguilar J.C."/>
            <person name="Widiez T."/>
            <person name="Wong G.K."/>
            <person name="Wymore A."/>
            <person name="Zhang Y."/>
            <person name="Zimmer A.D."/>
            <person name="Quatrano R.S."/>
            <person name="Mayer K.F.X."/>
            <person name="Goodstein D."/>
            <person name="Casacuberta J.M."/>
            <person name="Vandepoele K."/>
            <person name="Reski R."/>
            <person name="Cuming A.C."/>
            <person name="Tuskan G.A."/>
            <person name="Maumus F."/>
            <person name="Salse J."/>
            <person name="Schmutz J."/>
            <person name="Rensing S.A."/>
        </authorList>
    </citation>
    <scope>NUCLEOTIDE SEQUENCE [LARGE SCALE GENOMIC DNA]</scope>
    <source>
        <strain evidence="1 2">cv. Gransden 2004</strain>
    </source>
</reference>
<dbReference type="EnsemblPlants" id="Pp3c1_2510V3.2">
    <property type="protein sequence ID" value="PAC:32969926.CDS.1"/>
    <property type="gene ID" value="Pp3c1_2510"/>
</dbReference>
<keyword evidence="2" id="KW-1185">Reference proteome</keyword>
<gene>
    <name evidence="1" type="primary">LOC112285148</name>
</gene>
<dbReference type="EMBL" id="ABEU02000001">
    <property type="status" value="NOT_ANNOTATED_CDS"/>
    <property type="molecule type" value="Genomic_DNA"/>
</dbReference>
<dbReference type="Proteomes" id="UP000006727">
    <property type="component" value="Chromosome 1"/>
</dbReference>
<name>A0A7I3ZYF7_PHYPA</name>
<accession>A0A7I3ZYF7</accession>
<protein>
    <submittedName>
        <fullName evidence="1">Uncharacterized protein</fullName>
    </submittedName>
</protein>
<proteinExistence type="predicted"/>